<evidence type="ECO:0000256" key="1">
    <source>
        <dbReference type="SAM" id="MobiDB-lite"/>
    </source>
</evidence>
<organism evidence="2 3">
    <name type="scientific">Suillus subaureus</name>
    <dbReference type="NCBI Taxonomy" id="48587"/>
    <lineage>
        <taxon>Eukaryota</taxon>
        <taxon>Fungi</taxon>
        <taxon>Dikarya</taxon>
        <taxon>Basidiomycota</taxon>
        <taxon>Agaricomycotina</taxon>
        <taxon>Agaricomycetes</taxon>
        <taxon>Agaricomycetidae</taxon>
        <taxon>Boletales</taxon>
        <taxon>Suillineae</taxon>
        <taxon>Suillaceae</taxon>
        <taxon>Suillus</taxon>
    </lineage>
</organism>
<dbReference type="EMBL" id="JABBWG010000007">
    <property type="protein sequence ID" value="KAG1820927.1"/>
    <property type="molecule type" value="Genomic_DNA"/>
</dbReference>
<reference evidence="2" key="1">
    <citation type="journal article" date="2020" name="New Phytol.">
        <title>Comparative genomics reveals dynamic genome evolution in host specialist ectomycorrhizal fungi.</title>
        <authorList>
            <person name="Lofgren L.A."/>
            <person name="Nguyen N.H."/>
            <person name="Vilgalys R."/>
            <person name="Ruytinx J."/>
            <person name="Liao H.L."/>
            <person name="Branco S."/>
            <person name="Kuo A."/>
            <person name="LaButti K."/>
            <person name="Lipzen A."/>
            <person name="Andreopoulos W."/>
            <person name="Pangilinan J."/>
            <person name="Riley R."/>
            <person name="Hundley H."/>
            <person name="Na H."/>
            <person name="Barry K."/>
            <person name="Grigoriev I.V."/>
            <person name="Stajich J.E."/>
            <person name="Kennedy P.G."/>
        </authorList>
    </citation>
    <scope>NUCLEOTIDE SEQUENCE</scope>
    <source>
        <strain evidence="2">MN1</strain>
    </source>
</reference>
<keyword evidence="3" id="KW-1185">Reference proteome</keyword>
<gene>
    <name evidence="2" type="ORF">BJ212DRAFT_1297408</name>
</gene>
<comment type="caution">
    <text evidence="2">The sequence shown here is derived from an EMBL/GenBank/DDBJ whole genome shotgun (WGS) entry which is preliminary data.</text>
</comment>
<name>A0A9P7EG58_9AGAM</name>
<dbReference type="AlphaFoldDB" id="A0A9P7EG58"/>
<dbReference type="GeneID" id="64626610"/>
<dbReference type="Proteomes" id="UP000807769">
    <property type="component" value="Unassembled WGS sequence"/>
</dbReference>
<accession>A0A9P7EG58</accession>
<dbReference type="RefSeq" id="XP_041195994.1">
    <property type="nucleotide sequence ID" value="XM_041332593.1"/>
</dbReference>
<dbReference type="OrthoDB" id="2688767at2759"/>
<feature type="region of interest" description="Disordered" evidence="1">
    <location>
        <begin position="118"/>
        <end position="194"/>
    </location>
</feature>
<proteinExistence type="predicted"/>
<evidence type="ECO:0000313" key="2">
    <source>
        <dbReference type="EMBL" id="KAG1820927.1"/>
    </source>
</evidence>
<evidence type="ECO:0000313" key="3">
    <source>
        <dbReference type="Proteomes" id="UP000807769"/>
    </source>
</evidence>
<protein>
    <submittedName>
        <fullName evidence="2">Uncharacterized protein</fullName>
    </submittedName>
</protein>
<sequence length="446" mass="48032">MSSQQEANNALSIANASLCTVLACIRCYEADGQSQALQQHGRNASAISLLLLSVATKVQVTMNIGQAMQWNCVRVDDSHMESHPFYAKMIGFGAPALAPVPSQVSKVLLPAPKVMSVPPINSLPVKAPKSMTDKGKQPVWRTQQSREDDSDNESSKKRHKAVVPSTPTPPKSRGVTKEVKQADTEGCTSQPMLKGKAKEIAVDVTEGDEYDPPCKSHKGQIMKSCAKCYVMKDAMEDTVLDVEVVSHADVQMSQKANVTLVMLSEPTVNDKVNQPAAMVLANNFPLDHWQEDTNDIPIPLPLPAAKPTTLAAEWTIHDCMVVLAARVTAMEMANHNTLARVDAMEQEFNACISSMQAKFSAMQLSFNGTVDTVQGLANMVKKLWQECTVLNPSFPPPMMGPTSGSSATAMGVRYLTGVFGPSVTPTANSVSIGQPSASHPFSRPDV</sequence>